<dbReference type="EMBL" id="DS995899">
    <property type="protein sequence ID" value="EEA27852.1"/>
    <property type="molecule type" value="Genomic_DNA"/>
</dbReference>
<dbReference type="Gene3D" id="3.30.70.1990">
    <property type="match status" value="1"/>
</dbReference>
<keyword evidence="1" id="KW-0732">Signal</keyword>
<reference evidence="3" key="1">
    <citation type="journal article" date="2015" name="Genome Announc.">
        <title>Genome sequence of the AIDS-associated pathogen Penicillium marneffei (ATCC18224) and its near taxonomic relative Talaromyces stipitatus (ATCC10500).</title>
        <authorList>
            <person name="Nierman W.C."/>
            <person name="Fedorova-Abrams N.D."/>
            <person name="Andrianopoulos A."/>
        </authorList>
    </citation>
    <scope>NUCLEOTIDE SEQUENCE [LARGE SCALE GENOMIC DNA]</scope>
    <source>
        <strain evidence="3">ATCC 18224 / CBS 334.59 / QM 7333</strain>
    </source>
</reference>
<accession>B6Q1I6</accession>
<dbReference type="Pfam" id="PF13450">
    <property type="entry name" value="NAD_binding_8"/>
    <property type="match status" value="1"/>
</dbReference>
<dbReference type="HOGENOM" id="CLU_028280_0_0_1"/>
<dbReference type="AlphaFoldDB" id="B6Q1I6"/>
<organism evidence="2 3">
    <name type="scientific">Talaromyces marneffei (strain ATCC 18224 / CBS 334.59 / QM 7333)</name>
    <name type="common">Penicillium marneffei</name>
    <dbReference type="NCBI Taxonomy" id="441960"/>
    <lineage>
        <taxon>Eukaryota</taxon>
        <taxon>Fungi</taxon>
        <taxon>Dikarya</taxon>
        <taxon>Ascomycota</taxon>
        <taxon>Pezizomycotina</taxon>
        <taxon>Eurotiomycetes</taxon>
        <taxon>Eurotiomycetidae</taxon>
        <taxon>Eurotiales</taxon>
        <taxon>Trichocomaceae</taxon>
        <taxon>Talaromyces</taxon>
        <taxon>Talaromyces sect. Talaromyces</taxon>
    </lineage>
</organism>
<dbReference type="Gene3D" id="3.50.50.60">
    <property type="entry name" value="FAD/NAD(P)-binding domain"/>
    <property type="match status" value="1"/>
</dbReference>
<evidence type="ECO:0000313" key="3">
    <source>
        <dbReference type="Proteomes" id="UP000001294"/>
    </source>
</evidence>
<evidence type="ECO:0000313" key="2">
    <source>
        <dbReference type="EMBL" id="EEA27852.1"/>
    </source>
</evidence>
<keyword evidence="3" id="KW-1185">Reference proteome</keyword>
<sequence length="487" mass="53651">MFRSMHSPVRSAAFLSCCLLLQALAGPASAVDIDLKSFNSKNIISKDVAIIGGGSAGCYSAISLKDKGKSVIVIEKKDRVGGNTETYIDPATGTPIDIGVLVFHNISVVTEYFNRFDVPLTVYGGDTAGKSAYYDFRSGTELNISFPSLSETAAAFTNYAQFLEKYPRLNDGMFLPDPVPEDLLLPFGEFADKYDIGASLNLMYELDPAVGDFTTVPTVERMRTMGLSLVQQTATGFLTTAHHNNSEIYSKIQAELLSASSLLLSSEVVLTQRRHGAGGVLLAVNTPKGYKLVHAKKLLITIPPKPKLLESFDLSAEERAIFSKFIDVGYYTSIVNNTGLPDDLGIFNYNLDTPYNFPILPALYNVQTTPVPGLHLAIYGTPRSNKSFPLSDDEVKSEIINGIKTLQKSNPDKFNQTEPEFVMYSSHTPFYLQVSPDDIKDGFYDRLYALQGLRNTYWTGATFRSQDSSDIWRYSEEEVLPGLLQSL</sequence>
<dbReference type="STRING" id="441960.B6Q1I6"/>
<proteinExistence type="predicted"/>
<feature type="signal peptide" evidence="1">
    <location>
        <begin position="1"/>
        <end position="30"/>
    </location>
</feature>
<dbReference type="VEuPathDB" id="FungiDB:PMAA_026940"/>
<feature type="chain" id="PRO_5002847754" evidence="1">
    <location>
        <begin position="31"/>
        <end position="487"/>
    </location>
</feature>
<dbReference type="SUPFAM" id="SSF51905">
    <property type="entry name" value="FAD/NAD(P)-binding domain"/>
    <property type="match status" value="1"/>
</dbReference>
<dbReference type="InterPro" id="IPR036188">
    <property type="entry name" value="FAD/NAD-bd_sf"/>
</dbReference>
<dbReference type="PhylomeDB" id="B6Q1I6"/>
<evidence type="ECO:0000256" key="1">
    <source>
        <dbReference type="SAM" id="SignalP"/>
    </source>
</evidence>
<protein>
    <submittedName>
        <fullName evidence="2">Amine oxidase, flavin-containing superfamily</fullName>
    </submittedName>
</protein>
<gene>
    <name evidence="2" type="ORF">PMAA_026940</name>
</gene>
<dbReference type="Proteomes" id="UP000001294">
    <property type="component" value="Unassembled WGS sequence"/>
</dbReference>
<dbReference type="OrthoDB" id="68575at2759"/>
<dbReference type="Gene3D" id="1.10.405.20">
    <property type="match status" value="1"/>
</dbReference>
<name>B6Q1I6_TALMQ</name>